<accession>A0ABT3CW55</accession>
<dbReference type="InterPro" id="IPR002898">
    <property type="entry name" value="MotA_ExbB_proton_chnl"/>
</dbReference>
<evidence type="ECO:0000256" key="7">
    <source>
        <dbReference type="SAM" id="Phobius"/>
    </source>
</evidence>
<evidence type="ECO:0000256" key="3">
    <source>
        <dbReference type="ARBA" id="ARBA00022692"/>
    </source>
</evidence>
<dbReference type="Proteomes" id="UP001300692">
    <property type="component" value="Unassembled WGS sequence"/>
</dbReference>
<comment type="caution">
    <text evidence="9">The sequence shown here is derived from an EMBL/GenBank/DDBJ whole genome shotgun (WGS) entry which is preliminary data.</text>
</comment>
<keyword evidence="2" id="KW-1003">Cell membrane</keyword>
<evidence type="ECO:0000259" key="8">
    <source>
        <dbReference type="Pfam" id="PF01618"/>
    </source>
</evidence>
<sequence length="122" mass="13289">MVELFYMGGTLFMSILTIVFICAFSVFIYQLILLIKNGTAPVDQGLVKSIGLFAMVIGILGQFIGLYGAFEAIEQAGQISQALLAGGLKVSSITSIYGILIFVISYLLWFGLKVFQSKYIQA</sequence>
<feature type="transmembrane region" description="Helical" evidence="7">
    <location>
        <begin position="46"/>
        <end position="70"/>
    </location>
</feature>
<evidence type="ECO:0000256" key="1">
    <source>
        <dbReference type="ARBA" id="ARBA00004651"/>
    </source>
</evidence>
<keyword evidence="5 7" id="KW-0472">Membrane</keyword>
<feature type="transmembrane region" description="Helical" evidence="7">
    <location>
        <begin position="90"/>
        <end position="112"/>
    </location>
</feature>
<evidence type="ECO:0000256" key="5">
    <source>
        <dbReference type="ARBA" id="ARBA00023136"/>
    </source>
</evidence>
<name>A0ABT3CW55_9BACT</name>
<keyword evidence="10" id="KW-1185">Reference proteome</keyword>
<gene>
    <name evidence="9" type="ORF">N7U62_14760</name>
</gene>
<comment type="subcellular location">
    <subcellularLocation>
        <location evidence="1">Cell membrane</location>
        <topology evidence="1">Multi-pass membrane protein</topology>
    </subcellularLocation>
    <subcellularLocation>
        <location evidence="6">Membrane</location>
        <topology evidence="6">Multi-pass membrane protein</topology>
    </subcellularLocation>
</comment>
<reference evidence="9 10" key="1">
    <citation type="submission" date="2022-10" db="EMBL/GenBank/DDBJ databases">
        <title>Comparative genomics and taxonomic characterization of three novel marine species of genus Reichenbachiella exhibiting antioxidant and polysaccharide degradation activities.</title>
        <authorList>
            <person name="Muhammad N."/>
            <person name="Lee Y.-J."/>
            <person name="Ko J."/>
            <person name="Kim S.-G."/>
        </authorList>
    </citation>
    <scope>NUCLEOTIDE SEQUENCE [LARGE SCALE GENOMIC DNA]</scope>
    <source>
        <strain evidence="9 10">ABR2-5</strain>
    </source>
</reference>
<evidence type="ECO:0000313" key="10">
    <source>
        <dbReference type="Proteomes" id="UP001300692"/>
    </source>
</evidence>
<evidence type="ECO:0000256" key="2">
    <source>
        <dbReference type="ARBA" id="ARBA00022475"/>
    </source>
</evidence>
<proteinExistence type="inferred from homology"/>
<keyword evidence="3 7" id="KW-0812">Transmembrane</keyword>
<evidence type="ECO:0000256" key="4">
    <source>
        <dbReference type="ARBA" id="ARBA00022989"/>
    </source>
</evidence>
<keyword evidence="6" id="KW-0653">Protein transport</keyword>
<dbReference type="Pfam" id="PF01618">
    <property type="entry name" value="MotA_ExbB"/>
    <property type="match status" value="1"/>
</dbReference>
<keyword evidence="6" id="KW-0813">Transport</keyword>
<comment type="similarity">
    <text evidence="6">Belongs to the exbB/tolQ family.</text>
</comment>
<dbReference type="EMBL" id="JAOYOD010000001">
    <property type="protein sequence ID" value="MCV9387941.1"/>
    <property type="molecule type" value="Genomic_DNA"/>
</dbReference>
<evidence type="ECO:0000313" key="9">
    <source>
        <dbReference type="EMBL" id="MCV9387941.1"/>
    </source>
</evidence>
<feature type="domain" description="MotA/TolQ/ExbB proton channel" evidence="8">
    <location>
        <begin position="46"/>
        <end position="107"/>
    </location>
</feature>
<evidence type="ECO:0000256" key="6">
    <source>
        <dbReference type="RuleBase" id="RU004057"/>
    </source>
</evidence>
<protein>
    <submittedName>
        <fullName evidence="9">MotA/TolQ/ExbB proton channel family protein</fullName>
    </submittedName>
</protein>
<feature type="transmembrane region" description="Helical" evidence="7">
    <location>
        <begin position="12"/>
        <end position="34"/>
    </location>
</feature>
<organism evidence="9 10">
    <name type="scientific">Reichenbachiella ulvae</name>
    <dbReference type="NCBI Taxonomy" id="2980104"/>
    <lineage>
        <taxon>Bacteria</taxon>
        <taxon>Pseudomonadati</taxon>
        <taxon>Bacteroidota</taxon>
        <taxon>Cytophagia</taxon>
        <taxon>Cytophagales</taxon>
        <taxon>Reichenbachiellaceae</taxon>
        <taxon>Reichenbachiella</taxon>
    </lineage>
</organism>
<dbReference type="RefSeq" id="WP_264138762.1">
    <property type="nucleotide sequence ID" value="NZ_JAOYOD010000001.1"/>
</dbReference>
<keyword evidence="4 7" id="KW-1133">Transmembrane helix</keyword>